<organism evidence="2 3">
    <name type="scientific">Bifidobacterium samirii</name>
    <dbReference type="NCBI Taxonomy" id="2306974"/>
    <lineage>
        <taxon>Bacteria</taxon>
        <taxon>Bacillati</taxon>
        <taxon>Actinomycetota</taxon>
        <taxon>Actinomycetes</taxon>
        <taxon>Bifidobacteriales</taxon>
        <taxon>Bifidobacteriaceae</taxon>
        <taxon>Bifidobacterium</taxon>
    </lineage>
</organism>
<dbReference type="GO" id="GO:0004803">
    <property type="term" value="F:transposase activity"/>
    <property type="evidence" value="ECO:0007669"/>
    <property type="project" value="InterPro"/>
</dbReference>
<sequence>MYDLLNDYVVDLSVHRCKFNEQNAAIAHLERLDLLAGRPCVLVMDRGYGGLPLMISLERAGVGFAIRMRSTNFKAERALIGGPDGWADVRCDLKARLAPWRGAPEHGLMESAGSMRLRSTGPTQSAS</sequence>
<dbReference type="AlphaFoldDB" id="A0A430FTM3"/>
<accession>A0A430FTM3</accession>
<dbReference type="RefSeq" id="WP_164521038.1">
    <property type="nucleotide sequence ID" value="NZ_QXGK01000011.1"/>
</dbReference>
<gene>
    <name evidence="2" type="ORF">D2E24_1211</name>
</gene>
<dbReference type="GO" id="GO:0003677">
    <property type="term" value="F:DNA binding"/>
    <property type="evidence" value="ECO:0007669"/>
    <property type="project" value="InterPro"/>
</dbReference>
<comment type="caution">
    <text evidence="2">The sequence shown here is derived from an EMBL/GenBank/DDBJ whole genome shotgun (WGS) entry which is preliminary data.</text>
</comment>
<dbReference type="InterPro" id="IPR002559">
    <property type="entry name" value="Transposase_11"/>
</dbReference>
<keyword evidence="3" id="KW-1185">Reference proteome</keyword>
<protein>
    <recommendedName>
        <fullName evidence="1">Transposase IS4-like domain-containing protein</fullName>
    </recommendedName>
</protein>
<evidence type="ECO:0000259" key="1">
    <source>
        <dbReference type="Pfam" id="PF01609"/>
    </source>
</evidence>
<dbReference type="GO" id="GO:0006313">
    <property type="term" value="P:DNA transposition"/>
    <property type="evidence" value="ECO:0007669"/>
    <property type="project" value="InterPro"/>
</dbReference>
<evidence type="ECO:0000313" key="2">
    <source>
        <dbReference type="EMBL" id="RSX56222.1"/>
    </source>
</evidence>
<feature type="domain" description="Transposase IS4-like" evidence="1">
    <location>
        <begin position="2"/>
        <end position="70"/>
    </location>
</feature>
<evidence type="ECO:0000313" key="3">
    <source>
        <dbReference type="Proteomes" id="UP000287470"/>
    </source>
</evidence>
<dbReference type="Proteomes" id="UP000287470">
    <property type="component" value="Unassembled WGS sequence"/>
</dbReference>
<dbReference type="EMBL" id="QXGK01000011">
    <property type="protein sequence ID" value="RSX56222.1"/>
    <property type="molecule type" value="Genomic_DNA"/>
</dbReference>
<name>A0A430FTM3_9BIFI</name>
<dbReference type="Pfam" id="PF01609">
    <property type="entry name" value="DDE_Tnp_1"/>
    <property type="match status" value="1"/>
</dbReference>
<proteinExistence type="predicted"/>
<reference evidence="2 3" key="1">
    <citation type="submission" date="2018-09" db="EMBL/GenBank/DDBJ databases">
        <title>Characterization of the phylogenetic diversity of five novel species belonging to the genus Bifidobacterium.</title>
        <authorList>
            <person name="Lugli G.A."/>
            <person name="Duranti S."/>
            <person name="Milani C."/>
        </authorList>
    </citation>
    <scope>NUCLEOTIDE SEQUENCE [LARGE SCALE GENOMIC DNA]</scope>
    <source>
        <strain evidence="2 3">2033B</strain>
    </source>
</reference>